<dbReference type="PROSITE" id="PS00061">
    <property type="entry name" value="ADH_SHORT"/>
    <property type="match status" value="1"/>
</dbReference>
<organism evidence="5 6">
    <name type="scientific">Domibacillus enclensis</name>
    <dbReference type="NCBI Taxonomy" id="1017273"/>
    <lineage>
        <taxon>Bacteria</taxon>
        <taxon>Bacillati</taxon>
        <taxon>Bacillota</taxon>
        <taxon>Bacilli</taxon>
        <taxon>Bacillales</taxon>
        <taxon>Bacillaceae</taxon>
        <taxon>Domibacillus</taxon>
    </lineage>
</organism>
<dbReference type="InterPro" id="IPR020904">
    <property type="entry name" value="Sc_DH/Rdtase_CS"/>
</dbReference>
<dbReference type="PANTHER" id="PTHR43391:SF14">
    <property type="entry name" value="DEHYDROGENASE_REDUCTASE SDR FAMILY PROTEIN 7-LIKE"/>
    <property type="match status" value="1"/>
</dbReference>
<evidence type="ECO:0000256" key="2">
    <source>
        <dbReference type="ARBA" id="ARBA00022857"/>
    </source>
</evidence>
<dbReference type="Gene3D" id="3.40.50.720">
    <property type="entry name" value="NAD(P)-binding Rossmann-like Domain"/>
    <property type="match status" value="1"/>
</dbReference>
<keyword evidence="3" id="KW-0560">Oxidoreductase</keyword>
<dbReference type="RefSeq" id="WP_045849446.1">
    <property type="nucleotide sequence ID" value="NZ_FTLX01000007.1"/>
</dbReference>
<evidence type="ECO:0000256" key="3">
    <source>
        <dbReference type="ARBA" id="ARBA00023002"/>
    </source>
</evidence>
<evidence type="ECO:0000313" key="6">
    <source>
        <dbReference type="Proteomes" id="UP000186385"/>
    </source>
</evidence>
<dbReference type="InterPro" id="IPR002347">
    <property type="entry name" value="SDR_fam"/>
</dbReference>
<dbReference type="SUPFAM" id="SSF51735">
    <property type="entry name" value="NAD(P)-binding Rossmann-fold domains"/>
    <property type="match status" value="1"/>
</dbReference>
<sequence length="231" mass="24523">MNQLLKGKTIVVTGASKGIGRETVHLLRKYGANVAAGSRGSQMNVSETYLEMPLDVKNESSVRAFCERVIDQFGSIDVLVNCAGTGTFASVTGSSTEDFDEMIAVNLRGSYLMCKYIGGHMEEKGSGHIINMISIAGKAALAGGGGYSASKFGLLGLTKVLQAELRQKGVQVTAILPGAVNSTFWDHIDSKPDLSQMIPVQTVAEHIVHTINQPPGAFIDELTIMPPLGIL</sequence>
<dbReference type="GO" id="GO:0016491">
    <property type="term" value="F:oxidoreductase activity"/>
    <property type="evidence" value="ECO:0007669"/>
    <property type="project" value="UniProtKB-KW"/>
</dbReference>
<dbReference type="Pfam" id="PF00106">
    <property type="entry name" value="adh_short"/>
    <property type="match status" value="1"/>
</dbReference>
<comment type="similarity">
    <text evidence="1 4">Belongs to the short-chain dehydrogenases/reductases (SDR) family.</text>
</comment>
<evidence type="ECO:0000256" key="1">
    <source>
        <dbReference type="ARBA" id="ARBA00006484"/>
    </source>
</evidence>
<dbReference type="PANTHER" id="PTHR43391">
    <property type="entry name" value="RETINOL DEHYDROGENASE-RELATED"/>
    <property type="match status" value="1"/>
</dbReference>
<protein>
    <submittedName>
        <fullName evidence="5">3-oxoacyl-[acyl-carrier protein] reductase</fullName>
    </submittedName>
</protein>
<name>A0A1N7AB26_9BACI</name>
<dbReference type="PRINTS" id="PR00081">
    <property type="entry name" value="GDHRDH"/>
</dbReference>
<keyword evidence="2" id="KW-0521">NADP</keyword>
<evidence type="ECO:0000313" key="5">
    <source>
        <dbReference type="EMBL" id="SIR36347.1"/>
    </source>
</evidence>
<dbReference type="CDD" id="cd05233">
    <property type="entry name" value="SDR_c"/>
    <property type="match status" value="1"/>
</dbReference>
<dbReference type="EMBL" id="FTLX01000007">
    <property type="protein sequence ID" value="SIR36347.1"/>
    <property type="molecule type" value="Genomic_DNA"/>
</dbReference>
<dbReference type="AlphaFoldDB" id="A0A1N7AB26"/>
<reference evidence="5 6" key="1">
    <citation type="submission" date="2017-01" db="EMBL/GenBank/DDBJ databases">
        <authorList>
            <person name="Mah S.A."/>
            <person name="Swanson W.J."/>
            <person name="Moy G.W."/>
            <person name="Vacquier V.D."/>
        </authorList>
    </citation>
    <scope>NUCLEOTIDE SEQUENCE [LARGE SCALE GENOMIC DNA]</scope>
    <source>
        <strain evidence="5 6">NIO-1016</strain>
    </source>
</reference>
<gene>
    <name evidence="5" type="ORF">SAMN05443094_107142</name>
</gene>
<evidence type="ECO:0000256" key="4">
    <source>
        <dbReference type="RuleBase" id="RU000363"/>
    </source>
</evidence>
<dbReference type="PRINTS" id="PR00080">
    <property type="entry name" value="SDRFAMILY"/>
</dbReference>
<dbReference type="Proteomes" id="UP000186385">
    <property type="component" value="Unassembled WGS sequence"/>
</dbReference>
<dbReference type="STRING" id="1017273.SAMN05443094_107142"/>
<proteinExistence type="inferred from homology"/>
<accession>A0A1N7AB26</accession>
<dbReference type="InterPro" id="IPR036291">
    <property type="entry name" value="NAD(P)-bd_dom_sf"/>
</dbReference>